<dbReference type="PANTHER" id="PTHR43697:SF1">
    <property type="entry name" value="SERINE--TRNA LIGASE"/>
    <property type="match status" value="1"/>
</dbReference>
<dbReference type="InterPro" id="IPR002317">
    <property type="entry name" value="Ser-tRNA-ligase_type_1"/>
</dbReference>
<dbReference type="InterPro" id="IPR002314">
    <property type="entry name" value="aa-tRNA-synt_IIb"/>
</dbReference>
<dbReference type="Gene3D" id="3.30.930.10">
    <property type="entry name" value="Bira Bifunctional Protein, Domain 2"/>
    <property type="match status" value="1"/>
</dbReference>
<evidence type="ECO:0000256" key="10">
    <source>
        <dbReference type="ARBA" id="ARBA00023146"/>
    </source>
</evidence>
<name>A0A0F8YT93_9ZZZZ</name>
<evidence type="ECO:0000256" key="12">
    <source>
        <dbReference type="ARBA" id="ARBA00033352"/>
    </source>
</evidence>
<comment type="similarity">
    <text evidence="3">Belongs to the class-II aminoacyl-tRNA synthetase family. Type-1 seryl-tRNA synthetase subfamily.</text>
</comment>
<protein>
    <recommendedName>
        <fullName evidence="4">serine--tRNA ligase</fullName>
        <ecNumber evidence="4">6.1.1.11</ecNumber>
    </recommendedName>
    <alternativeName>
        <fullName evidence="11">Seryl-tRNA synthetase</fullName>
    </alternativeName>
    <alternativeName>
        <fullName evidence="12">Seryl-tRNA(Ser/Sec) synthetase</fullName>
    </alternativeName>
</protein>
<evidence type="ECO:0000256" key="6">
    <source>
        <dbReference type="ARBA" id="ARBA00022598"/>
    </source>
</evidence>
<evidence type="ECO:0000256" key="9">
    <source>
        <dbReference type="ARBA" id="ARBA00022917"/>
    </source>
</evidence>
<proteinExistence type="inferred from homology"/>
<evidence type="ECO:0000256" key="14">
    <source>
        <dbReference type="ARBA" id="ARBA00048823"/>
    </source>
</evidence>
<keyword evidence="6" id="KW-0436">Ligase</keyword>
<sequence length="152" mass="17313">MIPTAEVPLNGIHLDEILTEDELPLKYVAYTPCFRREAGAAGKNERGLIRTHQFNKVELFSLTKPENSEKVFNEMLASAEEVLKGLDLHYRNMLLCTGDMSFASAKTIDIEVFLPGQDRYYEVSSVSNCTDFQARRSKIRYRKNKDCSIGNK</sequence>
<comment type="catalytic activity">
    <reaction evidence="14">
        <text>tRNA(Ser) + L-serine + ATP = L-seryl-tRNA(Ser) + AMP + diphosphate + H(+)</text>
        <dbReference type="Rhea" id="RHEA:12292"/>
        <dbReference type="Rhea" id="RHEA-COMP:9669"/>
        <dbReference type="Rhea" id="RHEA-COMP:9703"/>
        <dbReference type="ChEBI" id="CHEBI:15378"/>
        <dbReference type="ChEBI" id="CHEBI:30616"/>
        <dbReference type="ChEBI" id="CHEBI:33019"/>
        <dbReference type="ChEBI" id="CHEBI:33384"/>
        <dbReference type="ChEBI" id="CHEBI:78442"/>
        <dbReference type="ChEBI" id="CHEBI:78533"/>
        <dbReference type="ChEBI" id="CHEBI:456215"/>
        <dbReference type="EC" id="6.1.1.11"/>
    </reaction>
</comment>
<comment type="catalytic activity">
    <reaction evidence="13">
        <text>tRNA(Sec) + L-serine + ATP = L-seryl-tRNA(Sec) + AMP + diphosphate + H(+)</text>
        <dbReference type="Rhea" id="RHEA:42580"/>
        <dbReference type="Rhea" id="RHEA-COMP:9742"/>
        <dbReference type="Rhea" id="RHEA-COMP:10128"/>
        <dbReference type="ChEBI" id="CHEBI:15378"/>
        <dbReference type="ChEBI" id="CHEBI:30616"/>
        <dbReference type="ChEBI" id="CHEBI:33019"/>
        <dbReference type="ChEBI" id="CHEBI:33384"/>
        <dbReference type="ChEBI" id="CHEBI:78442"/>
        <dbReference type="ChEBI" id="CHEBI:78533"/>
        <dbReference type="ChEBI" id="CHEBI:456215"/>
        <dbReference type="EC" id="6.1.1.11"/>
    </reaction>
</comment>
<dbReference type="Pfam" id="PF00587">
    <property type="entry name" value="tRNA-synt_2b"/>
    <property type="match status" value="1"/>
</dbReference>
<dbReference type="PANTHER" id="PTHR43697">
    <property type="entry name" value="SERYL-TRNA SYNTHETASE"/>
    <property type="match status" value="1"/>
</dbReference>
<accession>A0A0F8YT93</accession>
<dbReference type="GO" id="GO:0005524">
    <property type="term" value="F:ATP binding"/>
    <property type="evidence" value="ECO:0007669"/>
    <property type="project" value="UniProtKB-KW"/>
</dbReference>
<dbReference type="EMBL" id="LAZR01051675">
    <property type="protein sequence ID" value="KKK84652.1"/>
    <property type="molecule type" value="Genomic_DNA"/>
</dbReference>
<evidence type="ECO:0000256" key="2">
    <source>
        <dbReference type="ARBA" id="ARBA00005045"/>
    </source>
</evidence>
<dbReference type="GO" id="GO:0006434">
    <property type="term" value="P:seryl-tRNA aminoacylation"/>
    <property type="evidence" value="ECO:0007669"/>
    <property type="project" value="InterPro"/>
</dbReference>
<dbReference type="PRINTS" id="PR00981">
    <property type="entry name" value="TRNASYNTHSER"/>
</dbReference>
<keyword evidence="10" id="KW-0030">Aminoacyl-tRNA synthetase</keyword>
<evidence type="ECO:0000259" key="15">
    <source>
        <dbReference type="PROSITE" id="PS50862"/>
    </source>
</evidence>
<feature type="domain" description="Aminoacyl-transfer RNA synthetases class-II family profile" evidence="15">
    <location>
        <begin position="1"/>
        <end position="142"/>
    </location>
</feature>
<dbReference type="InterPro" id="IPR006195">
    <property type="entry name" value="aa-tRNA-synth_II"/>
</dbReference>
<dbReference type="EC" id="6.1.1.11" evidence="4"/>
<evidence type="ECO:0000256" key="11">
    <source>
        <dbReference type="ARBA" id="ARBA00031113"/>
    </source>
</evidence>
<dbReference type="PROSITE" id="PS50862">
    <property type="entry name" value="AA_TRNA_LIGASE_II"/>
    <property type="match status" value="1"/>
</dbReference>
<reference evidence="16" key="1">
    <citation type="journal article" date="2015" name="Nature">
        <title>Complex archaea that bridge the gap between prokaryotes and eukaryotes.</title>
        <authorList>
            <person name="Spang A."/>
            <person name="Saw J.H."/>
            <person name="Jorgensen S.L."/>
            <person name="Zaremba-Niedzwiedzka K."/>
            <person name="Martijn J."/>
            <person name="Lind A.E."/>
            <person name="van Eijk R."/>
            <person name="Schleper C."/>
            <person name="Guy L."/>
            <person name="Ettema T.J."/>
        </authorList>
    </citation>
    <scope>NUCLEOTIDE SEQUENCE</scope>
</reference>
<dbReference type="InterPro" id="IPR045864">
    <property type="entry name" value="aa-tRNA-synth_II/BPL/LPL"/>
</dbReference>
<keyword evidence="7" id="KW-0547">Nucleotide-binding</keyword>
<comment type="pathway">
    <text evidence="2">Aminoacyl-tRNA biosynthesis; selenocysteinyl-tRNA(Sec) biosynthesis; L-seryl-tRNA(Sec) from L-serine and tRNA(Sec): step 1/1.</text>
</comment>
<evidence type="ECO:0000256" key="4">
    <source>
        <dbReference type="ARBA" id="ARBA00012840"/>
    </source>
</evidence>
<gene>
    <name evidence="16" type="ORF">LCGC14_2781210</name>
</gene>
<keyword evidence="8" id="KW-0067">ATP-binding</keyword>
<evidence type="ECO:0000256" key="13">
    <source>
        <dbReference type="ARBA" id="ARBA00047929"/>
    </source>
</evidence>
<dbReference type="SUPFAM" id="SSF55681">
    <property type="entry name" value="Class II aaRS and biotin synthetases"/>
    <property type="match status" value="1"/>
</dbReference>
<evidence type="ECO:0000313" key="16">
    <source>
        <dbReference type="EMBL" id="KKK84652.1"/>
    </source>
</evidence>
<dbReference type="GO" id="GO:0004828">
    <property type="term" value="F:serine-tRNA ligase activity"/>
    <property type="evidence" value="ECO:0007669"/>
    <property type="project" value="UniProtKB-EC"/>
</dbReference>
<evidence type="ECO:0000256" key="3">
    <source>
        <dbReference type="ARBA" id="ARBA00010728"/>
    </source>
</evidence>
<evidence type="ECO:0000256" key="7">
    <source>
        <dbReference type="ARBA" id="ARBA00022741"/>
    </source>
</evidence>
<keyword evidence="5" id="KW-0963">Cytoplasm</keyword>
<evidence type="ECO:0000256" key="8">
    <source>
        <dbReference type="ARBA" id="ARBA00022840"/>
    </source>
</evidence>
<comment type="caution">
    <text evidence="16">The sequence shown here is derived from an EMBL/GenBank/DDBJ whole genome shotgun (WGS) entry which is preliminary data.</text>
</comment>
<evidence type="ECO:0000256" key="1">
    <source>
        <dbReference type="ARBA" id="ARBA00004496"/>
    </source>
</evidence>
<evidence type="ECO:0000256" key="5">
    <source>
        <dbReference type="ARBA" id="ARBA00022490"/>
    </source>
</evidence>
<comment type="subcellular location">
    <subcellularLocation>
        <location evidence="1">Cytoplasm</location>
    </subcellularLocation>
</comment>
<keyword evidence="9" id="KW-0648">Protein biosynthesis</keyword>
<dbReference type="AlphaFoldDB" id="A0A0F8YT93"/>
<dbReference type="GO" id="GO:0005737">
    <property type="term" value="C:cytoplasm"/>
    <property type="evidence" value="ECO:0007669"/>
    <property type="project" value="UniProtKB-SubCell"/>
</dbReference>
<organism evidence="16">
    <name type="scientific">marine sediment metagenome</name>
    <dbReference type="NCBI Taxonomy" id="412755"/>
    <lineage>
        <taxon>unclassified sequences</taxon>
        <taxon>metagenomes</taxon>
        <taxon>ecological metagenomes</taxon>
    </lineage>
</organism>